<feature type="compositionally biased region" description="Basic and acidic residues" evidence="1">
    <location>
        <begin position="8"/>
        <end position="32"/>
    </location>
</feature>
<keyword evidence="3" id="KW-1185">Reference proteome</keyword>
<organism evidence="2 3">
    <name type="scientific">Aspergillus wentii DTO 134E9</name>
    <dbReference type="NCBI Taxonomy" id="1073089"/>
    <lineage>
        <taxon>Eukaryota</taxon>
        <taxon>Fungi</taxon>
        <taxon>Dikarya</taxon>
        <taxon>Ascomycota</taxon>
        <taxon>Pezizomycotina</taxon>
        <taxon>Eurotiomycetes</taxon>
        <taxon>Eurotiomycetidae</taxon>
        <taxon>Eurotiales</taxon>
        <taxon>Aspergillaceae</taxon>
        <taxon>Aspergillus</taxon>
        <taxon>Aspergillus subgen. Cremei</taxon>
    </lineage>
</organism>
<reference evidence="3" key="1">
    <citation type="journal article" date="2017" name="Genome Biol.">
        <title>Comparative genomics reveals high biological diversity and specific adaptations in the industrially and medically important fungal genus Aspergillus.</title>
        <authorList>
            <person name="de Vries R.P."/>
            <person name="Riley R."/>
            <person name="Wiebenga A."/>
            <person name="Aguilar-Osorio G."/>
            <person name="Amillis S."/>
            <person name="Uchima C.A."/>
            <person name="Anderluh G."/>
            <person name="Asadollahi M."/>
            <person name="Askin M."/>
            <person name="Barry K."/>
            <person name="Battaglia E."/>
            <person name="Bayram O."/>
            <person name="Benocci T."/>
            <person name="Braus-Stromeyer S.A."/>
            <person name="Caldana C."/>
            <person name="Canovas D."/>
            <person name="Cerqueira G.C."/>
            <person name="Chen F."/>
            <person name="Chen W."/>
            <person name="Choi C."/>
            <person name="Clum A."/>
            <person name="Dos Santos R.A."/>
            <person name="Damasio A.R."/>
            <person name="Diallinas G."/>
            <person name="Emri T."/>
            <person name="Fekete E."/>
            <person name="Flipphi M."/>
            <person name="Freyberg S."/>
            <person name="Gallo A."/>
            <person name="Gournas C."/>
            <person name="Habgood R."/>
            <person name="Hainaut M."/>
            <person name="Harispe M.L."/>
            <person name="Henrissat B."/>
            <person name="Hilden K.S."/>
            <person name="Hope R."/>
            <person name="Hossain A."/>
            <person name="Karabika E."/>
            <person name="Karaffa L."/>
            <person name="Karanyi Z."/>
            <person name="Krasevec N."/>
            <person name="Kuo A."/>
            <person name="Kusch H."/>
            <person name="LaButti K."/>
            <person name="Lagendijk E.L."/>
            <person name="Lapidus A."/>
            <person name="Levasseur A."/>
            <person name="Lindquist E."/>
            <person name="Lipzen A."/>
            <person name="Logrieco A.F."/>
            <person name="MacCabe A."/>
            <person name="Maekelae M.R."/>
            <person name="Malavazi I."/>
            <person name="Melin P."/>
            <person name="Meyer V."/>
            <person name="Mielnichuk N."/>
            <person name="Miskei M."/>
            <person name="Molnar A.P."/>
            <person name="Mule G."/>
            <person name="Ngan C.Y."/>
            <person name="Orejas M."/>
            <person name="Orosz E."/>
            <person name="Ouedraogo J.P."/>
            <person name="Overkamp K.M."/>
            <person name="Park H.-S."/>
            <person name="Perrone G."/>
            <person name="Piumi F."/>
            <person name="Punt P.J."/>
            <person name="Ram A.F."/>
            <person name="Ramon A."/>
            <person name="Rauscher S."/>
            <person name="Record E."/>
            <person name="Riano-Pachon D.M."/>
            <person name="Robert V."/>
            <person name="Roehrig J."/>
            <person name="Ruller R."/>
            <person name="Salamov A."/>
            <person name="Salih N.S."/>
            <person name="Samson R.A."/>
            <person name="Sandor E."/>
            <person name="Sanguinetti M."/>
            <person name="Schuetze T."/>
            <person name="Sepcic K."/>
            <person name="Shelest E."/>
            <person name="Sherlock G."/>
            <person name="Sophianopoulou V."/>
            <person name="Squina F.M."/>
            <person name="Sun H."/>
            <person name="Susca A."/>
            <person name="Todd R.B."/>
            <person name="Tsang A."/>
            <person name="Unkles S.E."/>
            <person name="van de Wiele N."/>
            <person name="van Rossen-Uffink D."/>
            <person name="Oliveira J.V."/>
            <person name="Vesth T.C."/>
            <person name="Visser J."/>
            <person name="Yu J.-H."/>
            <person name="Zhou M."/>
            <person name="Andersen M.R."/>
            <person name="Archer D.B."/>
            <person name="Baker S.E."/>
            <person name="Benoit I."/>
            <person name="Brakhage A.A."/>
            <person name="Braus G.H."/>
            <person name="Fischer R."/>
            <person name="Frisvad J.C."/>
            <person name="Goldman G.H."/>
            <person name="Houbraken J."/>
            <person name="Oakley B."/>
            <person name="Pocsi I."/>
            <person name="Scazzocchio C."/>
            <person name="Seiboth B."/>
            <person name="vanKuyk P.A."/>
            <person name="Wortman J."/>
            <person name="Dyer P.S."/>
            <person name="Grigoriev I.V."/>
        </authorList>
    </citation>
    <scope>NUCLEOTIDE SEQUENCE [LARGE SCALE GENOMIC DNA]</scope>
    <source>
        <strain evidence="3">DTO 134E9</strain>
    </source>
</reference>
<sequence length="54" mass="5819">MEDEDGNVGEKKEERAEKEDEQKETEGEREGSGIKTVGAGVSGHAQFPLRGASE</sequence>
<dbReference type="EMBL" id="KV878211">
    <property type="protein sequence ID" value="OJJ37440.1"/>
    <property type="molecule type" value="Genomic_DNA"/>
</dbReference>
<feature type="region of interest" description="Disordered" evidence="1">
    <location>
        <begin position="1"/>
        <end position="54"/>
    </location>
</feature>
<name>A0A1L9RR59_ASPWE</name>
<dbReference type="VEuPathDB" id="FungiDB:ASPWEDRAFT_39125"/>
<dbReference type="AlphaFoldDB" id="A0A1L9RR59"/>
<protein>
    <submittedName>
        <fullName evidence="2">Uncharacterized protein</fullName>
    </submittedName>
</protein>
<accession>A0A1L9RR59</accession>
<gene>
    <name evidence="2" type="ORF">ASPWEDRAFT_39125</name>
</gene>
<proteinExistence type="predicted"/>
<evidence type="ECO:0000313" key="2">
    <source>
        <dbReference type="EMBL" id="OJJ37440.1"/>
    </source>
</evidence>
<dbReference type="GeneID" id="63750881"/>
<dbReference type="RefSeq" id="XP_040691116.1">
    <property type="nucleotide sequence ID" value="XM_040835033.1"/>
</dbReference>
<evidence type="ECO:0000256" key="1">
    <source>
        <dbReference type="SAM" id="MobiDB-lite"/>
    </source>
</evidence>
<evidence type="ECO:0000313" key="3">
    <source>
        <dbReference type="Proteomes" id="UP000184383"/>
    </source>
</evidence>
<dbReference type="Proteomes" id="UP000184383">
    <property type="component" value="Unassembled WGS sequence"/>
</dbReference>